<evidence type="ECO:0000256" key="4">
    <source>
        <dbReference type="ARBA" id="ARBA00022989"/>
    </source>
</evidence>
<feature type="transmembrane region" description="Helical" evidence="6">
    <location>
        <begin position="80"/>
        <end position="102"/>
    </location>
</feature>
<proteinExistence type="predicted"/>
<keyword evidence="5 6" id="KW-0472">Membrane</keyword>
<feature type="transmembrane region" description="Helical" evidence="6">
    <location>
        <begin position="413"/>
        <end position="431"/>
    </location>
</feature>
<evidence type="ECO:0000256" key="2">
    <source>
        <dbReference type="ARBA" id="ARBA00022475"/>
    </source>
</evidence>
<keyword evidence="3 6" id="KW-0812">Transmembrane</keyword>
<feature type="transmembrane region" description="Helical" evidence="6">
    <location>
        <begin position="114"/>
        <end position="133"/>
    </location>
</feature>
<dbReference type="InterPro" id="IPR002797">
    <property type="entry name" value="Polysacc_synth"/>
</dbReference>
<protein>
    <submittedName>
        <fullName evidence="7">Polysaccharide biosynthesis protein</fullName>
    </submittedName>
</protein>
<gene>
    <name evidence="7" type="ORF">DIW15_04590</name>
</gene>
<comment type="subcellular location">
    <subcellularLocation>
        <location evidence="1">Cell membrane</location>
        <topology evidence="1">Multi-pass membrane protein</topology>
    </subcellularLocation>
</comment>
<dbReference type="PANTHER" id="PTHR30250:SF11">
    <property type="entry name" value="O-ANTIGEN TRANSPORTER-RELATED"/>
    <property type="match status" value="1"/>
</dbReference>
<sequence>MKKFIQKLLGFSAGPIIGAFISFFTVPVTTFFIVPEEFGKASMFTLVQSLVMTFIYLGVDQSFTREYNYFKDKKILLQNAILLPLFFSILMATIISLNSSWFSQLLFDSPNYGYLANLFSLMIIFSVFERFLLLTIRMEEKAVEYSFFNVFLKVVVFFTTIVLVFLGERSFLTIVYSAVFGQIIGDIVLILRNREFLKITNSYIDRDLIVKMLKFGLPLIIAASVNNLLNTSGRFFLRGLSTYHDLGIYTAAIKIANILQIFQSAFTSFWVPTAYRWNKENKKIKHFSYISDMVLLIMTLGFFFILFFKKYIVLILSSQYADAQYVAGLVALSPILYTLSETTTLGIVFSGRSYYNIWVSILSLIPSVCLNILLVPKFGTIGSAIATATAYMIFCFARTYFSRRGGFKINYKKQLYVTSIFYLAACINAIQSMYVPYITGVLLIVCLLFQLSTIKTTLVIKKNSSDWDFN</sequence>
<dbReference type="Pfam" id="PF01943">
    <property type="entry name" value="Polysacc_synt"/>
    <property type="match status" value="1"/>
</dbReference>
<dbReference type="PANTHER" id="PTHR30250">
    <property type="entry name" value="PST FAMILY PREDICTED COLANIC ACID TRANSPORTER"/>
    <property type="match status" value="1"/>
</dbReference>
<feature type="transmembrane region" description="Helical" evidence="6">
    <location>
        <begin position="12"/>
        <end position="35"/>
    </location>
</feature>
<feature type="transmembrane region" description="Helical" evidence="6">
    <location>
        <begin position="212"/>
        <end position="229"/>
    </location>
</feature>
<dbReference type="GO" id="GO:0005886">
    <property type="term" value="C:plasma membrane"/>
    <property type="evidence" value="ECO:0007669"/>
    <property type="project" value="UniProtKB-SubCell"/>
</dbReference>
<reference evidence="7 8" key="1">
    <citation type="journal article" date="2018" name="Nat. Biotechnol.">
        <title>A standardized bacterial taxonomy based on genome phylogeny substantially revises the tree of life.</title>
        <authorList>
            <person name="Parks D.H."/>
            <person name="Chuvochina M."/>
            <person name="Waite D.W."/>
            <person name="Rinke C."/>
            <person name="Skarshewski A."/>
            <person name="Chaumeil P.A."/>
            <person name="Hugenholtz P."/>
        </authorList>
    </citation>
    <scope>NUCLEOTIDE SEQUENCE [LARGE SCALE GENOMIC DNA]</scope>
    <source>
        <strain evidence="7">UBA11306</strain>
    </source>
</reference>
<dbReference type="EMBL" id="DQHO01000028">
    <property type="protein sequence ID" value="HCS93968.1"/>
    <property type="molecule type" value="Genomic_DNA"/>
</dbReference>
<evidence type="ECO:0000313" key="7">
    <source>
        <dbReference type="EMBL" id="HCS93968.1"/>
    </source>
</evidence>
<evidence type="ECO:0000256" key="3">
    <source>
        <dbReference type="ARBA" id="ARBA00022692"/>
    </source>
</evidence>
<accession>A0A3D4S5U1</accession>
<feature type="transmembrane region" description="Helical" evidence="6">
    <location>
        <begin position="145"/>
        <end position="165"/>
    </location>
</feature>
<keyword evidence="4 6" id="KW-1133">Transmembrane helix</keyword>
<keyword evidence="2" id="KW-1003">Cell membrane</keyword>
<organism evidence="7 8">
    <name type="scientific">Bavariicoccus seileri</name>
    <dbReference type="NCBI Taxonomy" id="549685"/>
    <lineage>
        <taxon>Bacteria</taxon>
        <taxon>Bacillati</taxon>
        <taxon>Bacillota</taxon>
        <taxon>Bacilli</taxon>
        <taxon>Lactobacillales</taxon>
        <taxon>Enterococcaceae</taxon>
        <taxon>Bavariicoccus</taxon>
    </lineage>
</organism>
<dbReference type="STRING" id="1121105.GCA_000421665_01152"/>
<feature type="transmembrane region" description="Helical" evidence="6">
    <location>
        <begin position="381"/>
        <end position="401"/>
    </location>
</feature>
<dbReference type="AlphaFoldDB" id="A0A3D4S5U1"/>
<feature type="transmembrane region" description="Helical" evidence="6">
    <location>
        <begin position="171"/>
        <end position="191"/>
    </location>
</feature>
<feature type="transmembrane region" description="Helical" evidence="6">
    <location>
        <begin position="355"/>
        <end position="375"/>
    </location>
</feature>
<feature type="transmembrane region" description="Helical" evidence="6">
    <location>
        <begin position="41"/>
        <end position="59"/>
    </location>
</feature>
<evidence type="ECO:0000256" key="5">
    <source>
        <dbReference type="ARBA" id="ARBA00023136"/>
    </source>
</evidence>
<feature type="transmembrane region" description="Helical" evidence="6">
    <location>
        <begin position="249"/>
        <end position="272"/>
    </location>
</feature>
<feature type="transmembrane region" description="Helical" evidence="6">
    <location>
        <begin position="293"/>
        <end position="313"/>
    </location>
</feature>
<evidence type="ECO:0000313" key="8">
    <source>
        <dbReference type="Proteomes" id="UP000262195"/>
    </source>
</evidence>
<evidence type="ECO:0000256" key="6">
    <source>
        <dbReference type="SAM" id="Phobius"/>
    </source>
</evidence>
<feature type="transmembrane region" description="Helical" evidence="6">
    <location>
        <begin position="325"/>
        <end position="348"/>
    </location>
</feature>
<name>A0A3D4S5U1_9ENTE</name>
<dbReference type="InterPro" id="IPR050833">
    <property type="entry name" value="Poly_Biosynth_Transport"/>
</dbReference>
<comment type="caution">
    <text evidence="7">The sequence shown here is derived from an EMBL/GenBank/DDBJ whole genome shotgun (WGS) entry which is preliminary data.</text>
</comment>
<feature type="transmembrane region" description="Helical" evidence="6">
    <location>
        <begin position="437"/>
        <end position="454"/>
    </location>
</feature>
<dbReference type="Proteomes" id="UP000262195">
    <property type="component" value="Unassembled WGS sequence"/>
</dbReference>
<evidence type="ECO:0000256" key="1">
    <source>
        <dbReference type="ARBA" id="ARBA00004651"/>
    </source>
</evidence>